<evidence type="ECO:0000313" key="1">
    <source>
        <dbReference type="EMBL" id="EYU16607.1"/>
    </source>
</evidence>
<dbReference type="Proteomes" id="UP000023464">
    <property type="component" value="Unassembled WGS sequence"/>
</dbReference>
<gene>
    <name evidence="1" type="ORF">BA1DRAFT_00891</name>
</gene>
<sequence>MIHNRSSGCGIYISDGGRMMKHMINHPQRIEFGDFILNWQFQAWDMSVSDVL</sequence>
<dbReference type="RefSeq" id="WP_235200968.1">
    <property type="nucleotide sequence ID" value="NZ_CAWLTM010000106.1"/>
</dbReference>
<dbReference type="AlphaFoldDB" id="A0A022PKF6"/>
<comment type="caution">
    <text evidence="1">The sequence shown here is derived from an EMBL/GenBank/DDBJ whole genome shotgun (WGS) entry which is preliminary data.</text>
</comment>
<keyword evidence="2" id="KW-1185">Reference proteome</keyword>
<protein>
    <submittedName>
        <fullName evidence="1">Uncharacterized protein</fullName>
    </submittedName>
</protein>
<name>A0A022PKF6_9GAMM</name>
<reference evidence="1 2" key="1">
    <citation type="submission" date="2014-03" db="EMBL/GenBank/DDBJ databases">
        <title>Draft Genome of Photorhabdus luminescens BA1, an Egyptian Isolate.</title>
        <authorList>
            <person name="Ghazal S."/>
            <person name="Hurst S.G.IV."/>
            <person name="Morris K."/>
            <person name="Thomas K."/>
            <person name="Tisa L.S."/>
        </authorList>
    </citation>
    <scope>NUCLEOTIDE SEQUENCE [LARGE SCALE GENOMIC DNA]</scope>
    <source>
        <strain evidence="1 2">BA1</strain>
    </source>
</reference>
<accession>A0A022PKF6</accession>
<dbReference type="PATRIC" id="fig|1393736.3.peg.924"/>
<evidence type="ECO:0000313" key="2">
    <source>
        <dbReference type="Proteomes" id="UP000023464"/>
    </source>
</evidence>
<organism evidence="1 2">
    <name type="scientific">Photorhabdus aegyptia</name>
    <dbReference type="NCBI Taxonomy" id="2805098"/>
    <lineage>
        <taxon>Bacteria</taxon>
        <taxon>Pseudomonadati</taxon>
        <taxon>Pseudomonadota</taxon>
        <taxon>Gammaproteobacteria</taxon>
        <taxon>Enterobacterales</taxon>
        <taxon>Morganellaceae</taxon>
        <taxon>Photorhabdus</taxon>
    </lineage>
</organism>
<dbReference type="EMBL" id="JFGV01000009">
    <property type="protein sequence ID" value="EYU16607.1"/>
    <property type="molecule type" value="Genomic_DNA"/>
</dbReference>
<proteinExistence type="predicted"/>